<reference evidence="2" key="1">
    <citation type="journal article" date="2019" name="Int. J. Syst. Evol. Microbiol.">
        <title>The Global Catalogue of Microorganisms (GCM) 10K type strain sequencing project: providing services to taxonomists for standard genome sequencing and annotation.</title>
        <authorList>
            <consortium name="The Broad Institute Genomics Platform"/>
            <consortium name="The Broad Institute Genome Sequencing Center for Infectious Disease"/>
            <person name="Wu L."/>
            <person name="Ma J."/>
        </authorList>
    </citation>
    <scope>NUCLEOTIDE SEQUENCE [LARGE SCALE GENOMIC DNA]</scope>
    <source>
        <strain evidence="2">CGMCC 4.7393</strain>
    </source>
</reference>
<dbReference type="EMBL" id="JBHSYQ010000004">
    <property type="protein sequence ID" value="MFC6998063.1"/>
    <property type="molecule type" value="Genomic_DNA"/>
</dbReference>
<protein>
    <submittedName>
        <fullName evidence="1">Uncharacterized protein</fullName>
    </submittedName>
</protein>
<proteinExistence type="predicted"/>
<keyword evidence="2" id="KW-1185">Reference proteome</keyword>
<dbReference type="RefSeq" id="WP_153042185.1">
    <property type="nucleotide sequence ID" value="NZ_JBHSYQ010000004.1"/>
</dbReference>
<evidence type="ECO:0000313" key="1">
    <source>
        <dbReference type="EMBL" id="MFC6998063.1"/>
    </source>
</evidence>
<sequence>MESKEPRLPTLSVAAELKKAMEERRKALGFATLSDYRRHLYRQDAIKNGGFPFAVNLDDKP</sequence>
<organism evidence="1 2">
    <name type="scientific">Rufibacter roseus</name>
    <dbReference type="NCBI Taxonomy" id="1567108"/>
    <lineage>
        <taxon>Bacteria</taxon>
        <taxon>Pseudomonadati</taxon>
        <taxon>Bacteroidota</taxon>
        <taxon>Cytophagia</taxon>
        <taxon>Cytophagales</taxon>
        <taxon>Hymenobacteraceae</taxon>
        <taxon>Rufibacter</taxon>
    </lineage>
</organism>
<name>A0ABW2DNZ1_9BACT</name>
<dbReference type="Proteomes" id="UP001596405">
    <property type="component" value="Unassembled WGS sequence"/>
</dbReference>
<comment type="caution">
    <text evidence="1">The sequence shown here is derived from an EMBL/GenBank/DDBJ whole genome shotgun (WGS) entry which is preliminary data.</text>
</comment>
<evidence type="ECO:0000313" key="2">
    <source>
        <dbReference type="Proteomes" id="UP001596405"/>
    </source>
</evidence>
<gene>
    <name evidence="1" type="ORF">ACFQHR_10535</name>
</gene>
<accession>A0ABW2DNZ1</accession>